<gene>
    <name evidence="1" type="ORF">FMOSSE_LOCUS13340</name>
</gene>
<dbReference type="Proteomes" id="UP000789375">
    <property type="component" value="Unassembled WGS sequence"/>
</dbReference>
<comment type="caution">
    <text evidence="1">The sequence shown here is derived from an EMBL/GenBank/DDBJ whole genome shotgun (WGS) entry which is preliminary data.</text>
</comment>
<sequence>MSFRQVDANGFQSSQSYKNNQNLQKYRPLVPKLPYTQMSGIQVLKLSTLMVAADINTRVIERSNIIIDITIRERPNDYDSLHETNILQSKKNTGFFLHDVNSELDPDIKMKKLRQEKKKQKISDDQPQTIDRWSNDETYKLLIYLKDNFNKYQKGKKSEFYALVFRDIIKSKTAESIKRRLNRLLEKYSKVKQENNQSGSGRVNWKWMDIMDKIFRCRKNVSPSYLSNEKLDYISDKIDNNQNMKGEKDNRK</sequence>
<evidence type="ECO:0000313" key="2">
    <source>
        <dbReference type="Proteomes" id="UP000789375"/>
    </source>
</evidence>
<dbReference type="EMBL" id="CAJVPP010007681">
    <property type="protein sequence ID" value="CAG8690834.1"/>
    <property type="molecule type" value="Genomic_DNA"/>
</dbReference>
<proteinExistence type="predicted"/>
<organism evidence="1 2">
    <name type="scientific">Funneliformis mosseae</name>
    <name type="common">Endomycorrhizal fungus</name>
    <name type="synonym">Glomus mosseae</name>
    <dbReference type="NCBI Taxonomy" id="27381"/>
    <lineage>
        <taxon>Eukaryota</taxon>
        <taxon>Fungi</taxon>
        <taxon>Fungi incertae sedis</taxon>
        <taxon>Mucoromycota</taxon>
        <taxon>Glomeromycotina</taxon>
        <taxon>Glomeromycetes</taxon>
        <taxon>Glomerales</taxon>
        <taxon>Glomeraceae</taxon>
        <taxon>Funneliformis</taxon>
    </lineage>
</organism>
<dbReference type="AlphaFoldDB" id="A0A9N9EX91"/>
<reference evidence="1" key="1">
    <citation type="submission" date="2021-06" db="EMBL/GenBank/DDBJ databases">
        <authorList>
            <person name="Kallberg Y."/>
            <person name="Tangrot J."/>
            <person name="Rosling A."/>
        </authorList>
    </citation>
    <scope>NUCLEOTIDE SEQUENCE</scope>
    <source>
        <strain evidence="1">87-6 pot B 2015</strain>
    </source>
</reference>
<protein>
    <submittedName>
        <fullName evidence="1">6905_t:CDS:1</fullName>
    </submittedName>
</protein>
<name>A0A9N9EX91_FUNMO</name>
<keyword evidence="2" id="KW-1185">Reference proteome</keyword>
<accession>A0A9N9EX91</accession>
<feature type="non-terminal residue" evidence="1">
    <location>
        <position position="252"/>
    </location>
</feature>
<evidence type="ECO:0000313" key="1">
    <source>
        <dbReference type="EMBL" id="CAG8690834.1"/>
    </source>
</evidence>